<evidence type="ECO:0000313" key="1">
    <source>
        <dbReference type="EMBL" id="CAJ1942776.1"/>
    </source>
</evidence>
<gene>
    <name evidence="1" type="ORF">CYCCA115_LOCUS8116</name>
</gene>
<dbReference type="Proteomes" id="UP001295423">
    <property type="component" value="Unassembled WGS sequence"/>
</dbReference>
<protein>
    <submittedName>
        <fullName evidence="1">Uncharacterized protein</fullName>
    </submittedName>
</protein>
<accession>A0AAD2CQK3</accession>
<comment type="caution">
    <text evidence="1">The sequence shown here is derived from an EMBL/GenBank/DDBJ whole genome shotgun (WGS) entry which is preliminary data.</text>
</comment>
<evidence type="ECO:0000313" key="2">
    <source>
        <dbReference type="Proteomes" id="UP001295423"/>
    </source>
</evidence>
<dbReference type="AlphaFoldDB" id="A0AAD2CQK3"/>
<keyword evidence="2" id="KW-1185">Reference proteome</keyword>
<sequence>MVLRLTISRNRHAFQVAQKHFSMMATRRKPSLRRGCALRLQSSSPQPPEKRNWPLLISVLTIPTMFLAWGASDSIFGNRQIGENNKLREEFLANPMERQRDEDLPVICFCVVRRVSKGNHCLVGVQLADVVEVLAEGVGPQRQYNLCRLPANPDEPLSTDVYGWFPTRNLQKLDDYHRMVQAQKKLLGEDKEGD</sequence>
<proteinExistence type="predicted"/>
<dbReference type="EMBL" id="CAKOGP040001112">
    <property type="protein sequence ID" value="CAJ1942776.1"/>
    <property type="molecule type" value="Genomic_DNA"/>
</dbReference>
<reference evidence="1" key="1">
    <citation type="submission" date="2023-08" db="EMBL/GenBank/DDBJ databases">
        <authorList>
            <person name="Audoor S."/>
            <person name="Bilcke G."/>
        </authorList>
    </citation>
    <scope>NUCLEOTIDE SEQUENCE</scope>
</reference>
<name>A0AAD2CQK3_9STRA</name>
<organism evidence="1 2">
    <name type="scientific">Cylindrotheca closterium</name>
    <dbReference type="NCBI Taxonomy" id="2856"/>
    <lineage>
        <taxon>Eukaryota</taxon>
        <taxon>Sar</taxon>
        <taxon>Stramenopiles</taxon>
        <taxon>Ochrophyta</taxon>
        <taxon>Bacillariophyta</taxon>
        <taxon>Bacillariophyceae</taxon>
        <taxon>Bacillariophycidae</taxon>
        <taxon>Bacillariales</taxon>
        <taxon>Bacillariaceae</taxon>
        <taxon>Cylindrotheca</taxon>
    </lineage>
</organism>